<proteinExistence type="inferred from homology"/>
<keyword evidence="4 6" id="KW-0479">Metal-binding</keyword>
<keyword evidence="5 6" id="KW-0408">Iron</keyword>
<name>A0A1E1KZM4_9HELO</name>
<feature type="binding site" description="axial binding residue" evidence="6">
    <location>
        <position position="457"/>
    </location>
    <ligand>
        <name>heme</name>
        <dbReference type="ChEBI" id="CHEBI:30413"/>
    </ligand>
    <ligandPart>
        <name>Fe</name>
        <dbReference type="ChEBI" id="CHEBI:18248"/>
    </ligandPart>
</feature>
<dbReference type="InterPro" id="IPR036396">
    <property type="entry name" value="Cyt_P450_sf"/>
</dbReference>
<dbReference type="STRING" id="914237.A0A1E1KZM4"/>
<dbReference type="InterPro" id="IPR001128">
    <property type="entry name" value="Cyt_P450"/>
</dbReference>
<keyword evidence="7" id="KW-0560">Oxidoreductase</keyword>
<evidence type="ECO:0000256" key="5">
    <source>
        <dbReference type="ARBA" id="ARBA00023004"/>
    </source>
</evidence>
<dbReference type="Pfam" id="PF00067">
    <property type="entry name" value="p450"/>
    <property type="match status" value="1"/>
</dbReference>
<dbReference type="InterPro" id="IPR002401">
    <property type="entry name" value="Cyt_P450_E_grp-I"/>
</dbReference>
<dbReference type="Proteomes" id="UP000178129">
    <property type="component" value="Unassembled WGS sequence"/>
</dbReference>
<dbReference type="InterPro" id="IPR017972">
    <property type="entry name" value="Cyt_P450_CS"/>
</dbReference>
<feature type="transmembrane region" description="Helical" evidence="9">
    <location>
        <begin position="20"/>
        <end position="38"/>
    </location>
</feature>
<dbReference type="InParanoid" id="A0A1E1KZM4"/>
<keyword evidence="11" id="KW-1185">Reference proteome</keyword>
<evidence type="ECO:0000256" key="6">
    <source>
        <dbReference type="PIRSR" id="PIRSR602401-1"/>
    </source>
</evidence>
<dbReference type="GO" id="GO:0020037">
    <property type="term" value="F:heme binding"/>
    <property type="evidence" value="ECO:0007669"/>
    <property type="project" value="InterPro"/>
</dbReference>
<sequence>MPLNSLIEYGSLLGRSYISGGIFHGAGILCSGVILLFISKCFYNLWLHPARAYPGPFLGRATRLYFTYYRISGQLEFKTKELHDRYGLVFRIAPNELSYNGGTAWEDIYGHRSKKRPNANLAKDPHFYIGATAPNGEKNLGASADQDHTRIRSVLSNAFSERALYAQEGMITNEILKLIMKLRETGAKPTNAVRWMHHIVWDIITSLTFGESANALNCPDWHPQARLVFEGIREGVSLIEILRFVPFKHFCLRILMLAFGAARMQNFNMSVQRLEDRMGKKDIETPDFMSYILRANETEKELTTSEITANCALLLDAGSETTATMLSGCLFYLLKNQKCMAHLTEILRTTYEQDTDMDSKSLARLPYLQAILEESMRMYMPLPFTLPRKTTREGAWICGRHVPPAMTVGVNQYSACRAEENFQDPDSFKPERWLDDSTFPNDKRNTFQPFSNGPRNCLGKR</sequence>
<keyword evidence="9" id="KW-0812">Transmembrane</keyword>
<organism evidence="10 11">
    <name type="scientific">Rhynchosporium graminicola</name>
    <dbReference type="NCBI Taxonomy" id="2792576"/>
    <lineage>
        <taxon>Eukaryota</taxon>
        <taxon>Fungi</taxon>
        <taxon>Dikarya</taxon>
        <taxon>Ascomycota</taxon>
        <taxon>Pezizomycotina</taxon>
        <taxon>Leotiomycetes</taxon>
        <taxon>Helotiales</taxon>
        <taxon>Ploettnerulaceae</taxon>
        <taxon>Rhynchosporium</taxon>
    </lineage>
</organism>
<dbReference type="PANTHER" id="PTHR24305">
    <property type="entry name" value="CYTOCHROME P450"/>
    <property type="match status" value="1"/>
</dbReference>
<dbReference type="SUPFAM" id="SSF48264">
    <property type="entry name" value="Cytochrome P450"/>
    <property type="match status" value="1"/>
</dbReference>
<dbReference type="GO" id="GO:0005506">
    <property type="term" value="F:iron ion binding"/>
    <property type="evidence" value="ECO:0007669"/>
    <property type="project" value="InterPro"/>
</dbReference>
<evidence type="ECO:0000313" key="10">
    <source>
        <dbReference type="EMBL" id="CZT03706.1"/>
    </source>
</evidence>
<feature type="region of interest" description="Disordered" evidence="8">
    <location>
        <begin position="427"/>
        <end position="461"/>
    </location>
</feature>
<keyword evidence="3 6" id="KW-0349">Heme</keyword>
<dbReference type="InterPro" id="IPR050121">
    <property type="entry name" value="Cytochrome_P450_monoxygenase"/>
</dbReference>
<dbReference type="PROSITE" id="PS00086">
    <property type="entry name" value="CYTOCHROME_P450"/>
    <property type="match status" value="1"/>
</dbReference>
<reference evidence="11" key="1">
    <citation type="submission" date="2016-03" db="EMBL/GenBank/DDBJ databases">
        <authorList>
            <person name="Ploux O."/>
        </authorList>
    </citation>
    <scope>NUCLEOTIDE SEQUENCE [LARGE SCALE GENOMIC DNA]</scope>
    <source>
        <strain evidence="11">UK7</strain>
    </source>
</reference>
<dbReference type="Gene3D" id="1.10.630.10">
    <property type="entry name" value="Cytochrome P450"/>
    <property type="match status" value="1"/>
</dbReference>
<protein>
    <submittedName>
        <fullName evidence="10">Related to cytochrome P450 CYP3/CYP5/CYP6/CYP9 subfamilies</fullName>
    </submittedName>
</protein>
<dbReference type="GO" id="GO:0016705">
    <property type="term" value="F:oxidoreductase activity, acting on paired donors, with incorporation or reduction of molecular oxygen"/>
    <property type="evidence" value="ECO:0007669"/>
    <property type="project" value="InterPro"/>
</dbReference>
<comment type="caution">
    <text evidence="10">The sequence shown here is derived from an EMBL/GenBank/DDBJ whole genome shotgun (WGS) entry which is preliminary data.</text>
</comment>
<comment type="similarity">
    <text evidence="2 7">Belongs to the cytochrome P450 family.</text>
</comment>
<evidence type="ECO:0000256" key="9">
    <source>
        <dbReference type="SAM" id="Phobius"/>
    </source>
</evidence>
<keyword evidence="7" id="KW-0503">Monooxygenase</keyword>
<comment type="cofactor">
    <cofactor evidence="1 6">
        <name>heme</name>
        <dbReference type="ChEBI" id="CHEBI:30413"/>
    </cofactor>
</comment>
<accession>A0A1E1KZM4</accession>
<dbReference type="AlphaFoldDB" id="A0A1E1KZM4"/>
<dbReference type="GO" id="GO:0004497">
    <property type="term" value="F:monooxygenase activity"/>
    <property type="evidence" value="ECO:0007669"/>
    <property type="project" value="UniProtKB-KW"/>
</dbReference>
<evidence type="ECO:0000256" key="7">
    <source>
        <dbReference type="RuleBase" id="RU000461"/>
    </source>
</evidence>
<evidence type="ECO:0000256" key="4">
    <source>
        <dbReference type="ARBA" id="ARBA00022723"/>
    </source>
</evidence>
<dbReference type="CDD" id="cd11058">
    <property type="entry name" value="CYP60B-like"/>
    <property type="match status" value="1"/>
</dbReference>
<keyword evidence="9" id="KW-0472">Membrane</keyword>
<evidence type="ECO:0000256" key="1">
    <source>
        <dbReference type="ARBA" id="ARBA00001971"/>
    </source>
</evidence>
<dbReference type="PRINTS" id="PR00385">
    <property type="entry name" value="P450"/>
</dbReference>
<gene>
    <name evidence="10" type="ORF">RCO7_07608</name>
</gene>
<evidence type="ECO:0000256" key="2">
    <source>
        <dbReference type="ARBA" id="ARBA00010617"/>
    </source>
</evidence>
<dbReference type="PRINTS" id="PR00463">
    <property type="entry name" value="EP450I"/>
</dbReference>
<evidence type="ECO:0000256" key="3">
    <source>
        <dbReference type="ARBA" id="ARBA00022617"/>
    </source>
</evidence>
<dbReference type="PANTHER" id="PTHR24305:SF210">
    <property type="entry name" value="CYTOCHROME P450 MONOOXYGENASE ASQL-RELATED"/>
    <property type="match status" value="1"/>
</dbReference>
<keyword evidence="9" id="KW-1133">Transmembrane helix</keyword>
<evidence type="ECO:0000256" key="8">
    <source>
        <dbReference type="SAM" id="MobiDB-lite"/>
    </source>
</evidence>
<evidence type="ECO:0000313" key="11">
    <source>
        <dbReference type="Proteomes" id="UP000178129"/>
    </source>
</evidence>
<dbReference type="EMBL" id="FJUW01000029">
    <property type="protein sequence ID" value="CZT03706.1"/>
    <property type="molecule type" value="Genomic_DNA"/>
</dbReference>
<feature type="compositionally biased region" description="Basic and acidic residues" evidence="8">
    <location>
        <begin position="427"/>
        <end position="445"/>
    </location>
</feature>